<proteinExistence type="predicted"/>
<comment type="caution">
    <text evidence="2">The sequence shown here is derived from an EMBL/GenBank/DDBJ whole genome shotgun (WGS) entry which is preliminary data.</text>
</comment>
<name>A0ABY1C082_MYXFU</name>
<evidence type="ECO:0000313" key="2">
    <source>
        <dbReference type="EMBL" id="SET45261.1"/>
    </source>
</evidence>
<feature type="compositionally biased region" description="Pro residues" evidence="1">
    <location>
        <begin position="283"/>
        <end position="299"/>
    </location>
</feature>
<protein>
    <submittedName>
        <fullName evidence="2">Tetratricopeptide repeat-containing protein</fullName>
    </submittedName>
</protein>
<keyword evidence="3" id="KW-1185">Reference proteome</keyword>
<feature type="compositionally biased region" description="Low complexity" evidence="1">
    <location>
        <begin position="252"/>
        <end position="270"/>
    </location>
</feature>
<dbReference type="Pfam" id="PF14559">
    <property type="entry name" value="TPR_19"/>
    <property type="match status" value="1"/>
</dbReference>
<feature type="compositionally biased region" description="Low complexity" evidence="1">
    <location>
        <begin position="377"/>
        <end position="392"/>
    </location>
</feature>
<dbReference type="Gene3D" id="1.25.40.10">
    <property type="entry name" value="Tetratricopeptide repeat domain"/>
    <property type="match status" value="1"/>
</dbReference>
<sequence>MGRDDFQCEHCGLLLDPEQASGEYVVTEPTIVRAMLSPPQRTRTMELPRPPPQKAAAHDLATARFTIPMDAQTVPRLRAGLDIALQPLHPFEAHIASFVDGALAVPQLALAARLPEIEVKVVLKVLLERGVVELRREPAPPPKRSLTAEMPVLDGSEFLEPEALGADEEPFTLWDEEVPTLSGESPALLMALGDEDGLTPLALGDEEPIEERPTRRDRPLNTPSHDESAKPSRDLRPGAAPSHDERAKPSRGLSPGAAPSPRGSASAALGEHPLPAGMARLPAAPPGIFPGTASPPPSRPGAFDGVAPTLAPRTEAFAEVDAASAPRSSSAAGAPAAAPSRPMAFDGAAPAHAPRPARSAGMAPAPASRLAAGMELPHASRSAVPPSAVVSSDEAPTMRSSHPQLGGASRVVHPASSTQPSRTPPPLGTLSGATTLPAVPFPGMMAPAPAEHATRPQRPSMPLDAPLPGAAPHSPEDLLQRAVRLERAGHVERAIEVLTKAIDRAPDAAALHSKLALILIHQRKDYAQAARLLERAVELEPGNTVFQQNLLKVTALSAANAGERKDRKPGLLARLTGRRG</sequence>
<feature type="compositionally biased region" description="Low complexity" evidence="1">
    <location>
        <begin position="322"/>
        <end position="360"/>
    </location>
</feature>
<feature type="compositionally biased region" description="Basic and acidic residues" evidence="1">
    <location>
        <begin position="210"/>
        <end position="248"/>
    </location>
</feature>
<dbReference type="EMBL" id="FOIB01000002">
    <property type="protein sequence ID" value="SET45261.1"/>
    <property type="molecule type" value="Genomic_DNA"/>
</dbReference>
<gene>
    <name evidence="2" type="ORF">SAMN05443572_102333</name>
</gene>
<evidence type="ECO:0000256" key="1">
    <source>
        <dbReference type="SAM" id="MobiDB-lite"/>
    </source>
</evidence>
<accession>A0ABY1C082</accession>
<dbReference type="InterPro" id="IPR011990">
    <property type="entry name" value="TPR-like_helical_dom_sf"/>
</dbReference>
<dbReference type="RefSeq" id="WP_245772197.1">
    <property type="nucleotide sequence ID" value="NZ_BJXR01000016.1"/>
</dbReference>
<evidence type="ECO:0000313" key="3">
    <source>
        <dbReference type="Proteomes" id="UP000183760"/>
    </source>
</evidence>
<reference evidence="2 3" key="1">
    <citation type="submission" date="2016-10" db="EMBL/GenBank/DDBJ databases">
        <authorList>
            <person name="Varghese N."/>
            <person name="Submissions S."/>
        </authorList>
    </citation>
    <scope>NUCLEOTIDE SEQUENCE [LARGE SCALE GENOMIC DNA]</scope>
    <source>
        <strain evidence="2 3">DSM 16525</strain>
    </source>
</reference>
<dbReference type="Proteomes" id="UP000183760">
    <property type="component" value="Unassembled WGS sequence"/>
</dbReference>
<feature type="region of interest" description="Disordered" evidence="1">
    <location>
        <begin position="197"/>
        <end position="474"/>
    </location>
</feature>
<organism evidence="2 3">
    <name type="scientific">Myxococcus fulvus</name>
    <dbReference type="NCBI Taxonomy" id="33"/>
    <lineage>
        <taxon>Bacteria</taxon>
        <taxon>Pseudomonadati</taxon>
        <taxon>Myxococcota</taxon>
        <taxon>Myxococcia</taxon>
        <taxon>Myxococcales</taxon>
        <taxon>Cystobacterineae</taxon>
        <taxon>Myxococcaceae</taxon>
        <taxon>Myxococcus</taxon>
    </lineage>
</organism>
<dbReference type="SUPFAM" id="SSF48452">
    <property type="entry name" value="TPR-like"/>
    <property type="match status" value="1"/>
</dbReference>